<organism evidence="2 3">
    <name type="scientific">Desulfobacter hydrogenophilus</name>
    <dbReference type="NCBI Taxonomy" id="2291"/>
    <lineage>
        <taxon>Bacteria</taxon>
        <taxon>Pseudomonadati</taxon>
        <taxon>Thermodesulfobacteriota</taxon>
        <taxon>Desulfobacteria</taxon>
        <taxon>Desulfobacterales</taxon>
        <taxon>Desulfobacteraceae</taxon>
        <taxon>Desulfobacter</taxon>
    </lineage>
</organism>
<keyword evidence="4" id="KW-1185">Reference proteome</keyword>
<sequence length="503" mass="55544">MLQQTILAVEVSAELIRGVVLKGRGKKITVLDYAGMKRSKPDEDLPAIDSLKELKDTLKYTGKNAVYVTALARSTELFMDRKKVSAMSHYQLSEAAKWEIESYTGISGNNALVGVEKETRPKPSPGEIVYEDETDEIMVNISAIEKNVYVAVRERFKAAGLKLVRVYPPEVSFYMPLFLESPDSPRAILEMGTDYSNFAIFKGRHPDQISTLNFTCDAIKSHLASAIGASDLENSLKFTLTQAPDHEPVVLTGPGAAIPEIVDYLNRLSPSGARPLMLSKAVQITHKETDPADAVFGTAMGAGIRELAGKKMQKVGIDDSEPLIVQIKRNVYVMPLVATSILALGLLGHNQFMKYQERQFKADIKKYAAEVSKNKTTIQKYDDLLKKSTQLKTDIRTVQERISYVNEIADKKLAILVTCFQGIARAVPDGLVLDAVEQAPDTPDTLTITGRTWDLIRVGRFAIAMQDNDWCTAAVLKSLEAAGETRLAFVMQVQINPQSETIQ</sequence>
<dbReference type="Proteomes" id="UP000248798">
    <property type="component" value="Unassembled WGS sequence"/>
</dbReference>
<reference evidence="2 3" key="1">
    <citation type="submission" date="2018-06" db="EMBL/GenBank/DDBJ databases">
        <title>Complete Genome Sequence of Desulfobacter hydrogenophilus (DSM3380).</title>
        <authorList>
            <person name="Marietou A."/>
            <person name="Schreiber L."/>
            <person name="Marshall I."/>
            <person name="Jorgensen B."/>
        </authorList>
    </citation>
    <scope>NUCLEOTIDE SEQUENCE [LARGE SCALE GENOMIC DNA]</scope>
    <source>
        <strain evidence="2 3">DSM 3380</strain>
    </source>
</reference>
<evidence type="ECO:0000313" key="1">
    <source>
        <dbReference type="EMBL" id="QBH12123.1"/>
    </source>
</evidence>
<gene>
    <name evidence="2" type="ORF">DO021_17945</name>
    <name evidence="1" type="ORF">EYB58_03790</name>
</gene>
<evidence type="ECO:0008006" key="5">
    <source>
        <dbReference type="Google" id="ProtNLM"/>
    </source>
</evidence>
<dbReference type="Proteomes" id="UP000293902">
    <property type="component" value="Chromosome"/>
</dbReference>
<evidence type="ECO:0000313" key="2">
    <source>
        <dbReference type="EMBL" id="RAM00674.1"/>
    </source>
</evidence>
<evidence type="ECO:0000313" key="4">
    <source>
        <dbReference type="Proteomes" id="UP000293902"/>
    </source>
</evidence>
<proteinExistence type="predicted"/>
<reference evidence="1 4" key="2">
    <citation type="submission" date="2019-02" db="EMBL/GenBank/DDBJ databases">
        <title>Complete genome sequence of Desulfobacter hydrogenophilus AcRS1.</title>
        <authorList>
            <person name="Marietou A."/>
            <person name="Lund M.B."/>
            <person name="Marshall I.P.G."/>
            <person name="Schreiber L."/>
            <person name="Jorgensen B."/>
        </authorList>
    </citation>
    <scope>NUCLEOTIDE SEQUENCE [LARGE SCALE GENOMIC DNA]</scope>
    <source>
        <strain evidence="1 4">AcRS1</strain>
    </source>
</reference>
<dbReference type="OrthoDB" id="5468993at2"/>
<dbReference type="EMBL" id="QLNI01000041">
    <property type="protein sequence ID" value="RAM00674.1"/>
    <property type="molecule type" value="Genomic_DNA"/>
</dbReference>
<dbReference type="EMBL" id="CP036313">
    <property type="protein sequence ID" value="QBH12123.1"/>
    <property type="molecule type" value="Genomic_DNA"/>
</dbReference>
<dbReference type="InterPro" id="IPR007813">
    <property type="entry name" value="PilN"/>
</dbReference>
<dbReference type="PANTHER" id="PTHR32432">
    <property type="entry name" value="CELL DIVISION PROTEIN FTSA-RELATED"/>
    <property type="match status" value="1"/>
</dbReference>
<dbReference type="InterPro" id="IPR050696">
    <property type="entry name" value="FtsA/MreB"/>
</dbReference>
<dbReference type="Pfam" id="PF05137">
    <property type="entry name" value="PilN"/>
    <property type="match status" value="1"/>
</dbReference>
<dbReference type="RefSeq" id="WP_111959217.1">
    <property type="nucleotide sequence ID" value="NZ_CP036313.1"/>
</dbReference>
<evidence type="ECO:0000313" key="3">
    <source>
        <dbReference type="Proteomes" id="UP000248798"/>
    </source>
</evidence>
<protein>
    <recommendedName>
        <fullName evidence="5">Pilus assembly protein PilM</fullName>
    </recommendedName>
</protein>
<dbReference type="PANTHER" id="PTHR32432:SF3">
    <property type="entry name" value="ETHANOLAMINE UTILIZATION PROTEIN EUTJ"/>
    <property type="match status" value="1"/>
</dbReference>
<dbReference type="AlphaFoldDB" id="A0A328F7P5"/>
<name>A0A328F7P5_9BACT</name>
<accession>A0A328F7P5</accession>